<proteinExistence type="predicted"/>
<organism evidence="1 2">
    <name type="scientific">Candidatus Kaiserbacteria bacterium RIFCSPHIGHO2_02_FULL_49_11</name>
    <dbReference type="NCBI Taxonomy" id="1798489"/>
    <lineage>
        <taxon>Bacteria</taxon>
        <taxon>Candidatus Kaiseribacteriota</taxon>
    </lineage>
</organism>
<sequence length="192" mass="22511">MEFASLNLQRVFLVIYEFLFEGGVSSGVSRDIILLWDSVKVISTVVTLLLLTGALYSWIRLSQIRKEEQQQYYSTLAKTVQQEVVEEKRNERWEQVLRHANSENPNDWRLAIIEADTILEDIVARAGFPGETLGERLRGIERSDFKTLDEAWEAHKVRNRIAHDGSNYLLNKRDTLHVVDLYRQVFEEFYYI</sequence>
<evidence type="ECO:0000313" key="1">
    <source>
        <dbReference type="EMBL" id="OGG55357.1"/>
    </source>
</evidence>
<gene>
    <name evidence="1" type="ORF">A3D62_02295</name>
</gene>
<protein>
    <submittedName>
        <fullName evidence="1">Uncharacterized protein</fullName>
    </submittedName>
</protein>
<evidence type="ECO:0000313" key="2">
    <source>
        <dbReference type="Proteomes" id="UP000177659"/>
    </source>
</evidence>
<dbReference type="EMBL" id="MFLC01000004">
    <property type="protein sequence ID" value="OGG55357.1"/>
    <property type="molecule type" value="Genomic_DNA"/>
</dbReference>
<dbReference type="AlphaFoldDB" id="A0A1F6D1W8"/>
<comment type="caution">
    <text evidence="1">The sequence shown here is derived from an EMBL/GenBank/DDBJ whole genome shotgun (WGS) entry which is preliminary data.</text>
</comment>
<reference evidence="1 2" key="1">
    <citation type="journal article" date="2016" name="Nat. Commun.">
        <title>Thousands of microbial genomes shed light on interconnected biogeochemical processes in an aquifer system.</title>
        <authorList>
            <person name="Anantharaman K."/>
            <person name="Brown C.T."/>
            <person name="Hug L.A."/>
            <person name="Sharon I."/>
            <person name="Castelle C.J."/>
            <person name="Probst A.J."/>
            <person name="Thomas B.C."/>
            <person name="Singh A."/>
            <person name="Wilkins M.J."/>
            <person name="Karaoz U."/>
            <person name="Brodie E.L."/>
            <person name="Williams K.H."/>
            <person name="Hubbard S.S."/>
            <person name="Banfield J.F."/>
        </authorList>
    </citation>
    <scope>NUCLEOTIDE SEQUENCE [LARGE SCALE GENOMIC DNA]</scope>
</reference>
<dbReference type="Proteomes" id="UP000177659">
    <property type="component" value="Unassembled WGS sequence"/>
</dbReference>
<name>A0A1F6D1W8_9BACT</name>
<accession>A0A1F6D1W8</accession>